<feature type="region of interest" description="Disordered" evidence="1">
    <location>
        <begin position="493"/>
        <end position="514"/>
    </location>
</feature>
<evidence type="ECO:0000313" key="3">
    <source>
        <dbReference type="Proteomes" id="UP001362999"/>
    </source>
</evidence>
<keyword evidence="3" id="KW-1185">Reference proteome</keyword>
<reference evidence="2 3" key="1">
    <citation type="journal article" date="2024" name="J Genomics">
        <title>Draft genome sequencing and assembly of Favolaschia claudopus CIRM-BRFM 2984 isolated from oak limbs.</title>
        <authorList>
            <person name="Navarro D."/>
            <person name="Drula E."/>
            <person name="Chaduli D."/>
            <person name="Cazenave R."/>
            <person name="Ahrendt S."/>
            <person name="Wang J."/>
            <person name="Lipzen A."/>
            <person name="Daum C."/>
            <person name="Barry K."/>
            <person name="Grigoriev I.V."/>
            <person name="Favel A."/>
            <person name="Rosso M.N."/>
            <person name="Martin F."/>
        </authorList>
    </citation>
    <scope>NUCLEOTIDE SEQUENCE [LARGE SCALE GENOMIC DNA]</scope>
    <source>
        <strain evidence="2 3">CIRM-BRFM 2984</strain>
    </source>
</reference>
<dbReference type="AlphaFoldDB" id="A0AAW0CJ76"/>
<comment type="caution">
    <text evidence="2">The sequence shown here is derived from an EMBL/GenBank/DDBJ whole genome shotgun (WGS) entry which is preliminary data.</text>
</comment>
<gene>
    <name evidence="2" type="ORF">R3P38DRAFT_3262839</name>
</gene>
<name>A0AAW0CJ76_9AGAR</name>
<protein>
    <submittedName>
        <fullName evidence="2">Uncharacterized protein</fullName>
    </submittedName>
</protein>
<evidence type="ECO:0000313" key="2">
    <source>
        <dbReference type="EMBL" id="KAK7038458.1"/>
    </source>
</evidence>
<proteinExistence type="predicted"/>
<dbReference type="Proteomes" id="UP001362999">
    <property type="component" value="Unassembled WGS sequence"/>
</dbReference>
<feature type="region of interest" description="Disordered" evidence="1">
    <location>
        <begin position="25"/>
        <end position="47"/>
    </location>
</feature>
<accession>A0AAW0CJ76</accession>
<organism evidence="2 3">
    <name type="scientific">Favolaschia claudopus</name>
    <dbReference type="NCBI Taxonomy" id="2862362"/>
    <lineage>
        <taxon>Eukaryota</taxon>
        <taxon>Fungi</taxon>
        <taxon>Dikarya</taxon>
        <taxon>Basidiomycota</taxon>
        <taxon>Agaricomycotina</taxon>
        <taxon>Agaricomycetes</taxon>
        <taxon>Agaricomycetidae</taxon>
        <taxon>Agaricales</taxon>
        <taxon>Marasmiineae</taxon>
        <taxon>Mycenaceae</taxon>
        <taxon>Favolaschia</taxon>
    </lineage>
</organism>
<sequence length="514" mass="56871">MLQNDLPCAKPALPQGSKLDDIIDKAHAHPPTSHSQHLLRNAGKTRSDALQDIRPPLHISHPTPAGTEITQTRAHPTVSYDLISSRPIPHLLSKLLPDLFASELCSSMTQTELRYHCERTHDTDTLPSLSPSTATNEMVSPSVSERYHHPANDHVTCMRSAWKAKQDPLYRPGLYMSYVLLAKVSTPASQLTLRAYTSCKQLRTNNPSPPGPLAHLFGLQKYSKLPPPQARRSDIRAAARTATRPLRQRHEPHPQLAERHTISIHEYAPPSMLSQVRIPEAHNHRQLHILASSRCARRVIRLQSILSPLHPPLAPPQNPRSPAGETDAFCGGRHMRRPTSSNGQTHSFVIRLEWLTNLKAPSYLSIPSPSHPAQVNPPLQPRQSFTTHRLEALSQNTHIRIDLLLPPSPSSAPSLFPAQSPAPNPLVLLPPLPTPLHSASPPIRWSRQATRTASAISQVRVARQELHIQTVHDIEVARGMLVGYEISIRSRAEAKSPVRWGSEREGVGSDGGRG</sequence>
<dbReference type="EMBL" id="JAWWNJ010000017">
    <property type="protein sequence ID" value="KAK7038458.1"/>
    <property type="molecule type" value="Genomic_DNA"/>
</dbReference>
<evidence type="ECO:0000256" key="1">
    <source>
        <dbReference type="SAM" id="MobiDB-lite"/>
    </source>
</evidence>